<dbReference type="AlphaFoldDB" id="A0A433P6E9"/>
<dbReference type="EMBL" id="RBNJ01031020">
    <property type="protein sequence ID" value="RUS13113.1"/>
    <property type="molecule type" value="Genomic_DNA"/>
</dbReference>
<organism evidence="4 5">
    <name type="scientific">Jimgerdemannia flammicorona</name>
    <dbReference type="NCBI Taxonomy" id="994334"/>
    <lineage>
        <taxon>Eukaryota</taxon>
        <taxon>Fungi</taxon>
        <taxon>Fungi incertae sedis</taxon>
        <taxon>Mucoromycota</taxon>
        <taxon>Mucoromycotina</taxon>
        <taxon>Endogonomycetes</taxon>
        <taxon>Endogonales</taxon>
        <taxon>Endogonaceae</taxon>
        <taxon>Jimgerdemannia</taxon>
    </lineage>
</organism>
<evidence type="ECO:0000256" key="1">
    <source>
        <dbReference type="ARBA" id="ARBA00006180"/>
    </source>
</evidence>
<feature type="region of interest" description="Disordered" evidence="3">
    <location>
        <begin position="209"/>
        <end position="254"/>
    </location>
</feature>
<gene>
    <name evidence="4" type="ORF">BC938DRAFT_478125</name>
</gene>
<feature type="non-terminal residue" evidence="4">
    <location>
        <position position="330"/>
    </location>
</feature>
<protein>
    <submittedName>
        <fullName evidence="4">SIT4 phosphatase-associated protein-domain-containing protein</fullName>
    </submittedName>
</protein>
<evidence type="ECO:0000313" key="5">
    <source>
        <dbReference type="Proteomes" id="UP000274822"/>
    </source>
</evidence>
<dbReference type="PANTHER" id="PTHR12634:SF8">
    <property type="entry name" value="FIERY MOUNTAIN, ISOFORM D"/>
    <property type="match status" value="1"/>
</dbReference>
<dbReference type="Pfam" id="PF04499">
    <property type="entry name" value="SAPS"/>
    <property type="match status" value="1"/>
</dbReference>
<dbReference type="GO" id="GO:0005829">
    <property type="term" value="C:cytosol"/>
    <property type="evidence" value="ECO:0007669"/>
    <property type="project" value="TreeGrafter"/>
</dbReference>
<name>A0A433P6E9_9FUNG</name>
<keyword evidence="2" id="KW-0131">Cell cycle</keyword>
<accession>A0A433P6E9</accession>
<dbReference type="GO" id="GO:0005634">
    <property type="term" value="C:nucleus"/>
    <property type="evidence" value="ECO:0007669"/>
    <property type="project" value="TreeGrafter"/>
</dbReference>
<evidence type="ECO:0000313" key="4">
    <source>
        <dbReference type="EMBL" id="RUS13113.1"/>
    </source>
</evidence>
<proteinExistence type="inferred from homology"/>
<dbReference type="GO" id="GO:0019888">
    <property type="term" value="F:protein phosphatase regulator activity"/>
    <property type="evidence" value="ECO:0007669"/>
    <property type="project" value="TreeGrafter"/>
</dbReference>
<dbReference type="GO" id="GO:0019903">
    <property type="term" value="F:protein phosphatase binding"/>
    <property type="evidence" value="ECO:0007669"/>
    <property type="project" value="InterPro"/>
</dbReference>
<comment type="similarity">
    <text evidence="1">Belongs to the SAPS family.</text>
</comment>
<evidence type="ECO:0000256" key="3">
    <source>
        <dbReference type="SAM" id="MobiDB-lite"/>
    </source>
</evidence>
<keyword evidence="5" id="KW-1185">Reference proteome</keyword>
<comment type="caution">
    <text evidence="4">The sequence shown here is derived from an EMBL/GenBank/DDBJ whole genome shotgun (WGS) entry which is preliminary data.</text>
</comment>
<dbReference type="Proteomes" id="UP000274822">
    <property type="component" value="Unassembled WGS sequence"/>
</dbReference>
<dbReference type="InterPro" id="IPR007587">
    <property type="entry name" value="SAPS"/>
</dbReference>
<reference evidence="4 5" key="1">
    <citation type="journal article" date="2018" name="New Phytol.">
        <title>Phylogenomics of Endogonaceae and evolution of mycorrhizas within Mucoromycota.</title>
        <authorList>
            <person name="Chang Y."/>
            <person name="Desiro A."/>
            <person name="Na H."/>
            <person name="Sandor L."/>
            <person name="Lipzen A."/>
            <person name="Clum A."/>
            <person name="Barry K."/>
            <person name="Grigoriev I.V."/>
            <person name="Martin F.M."/>
            <person name="Stajich J.E."/>
            <person name="Smith M.E."/>
            <person name="Bonito G."/>
            <person name="Spatafora J.W."/>
        </authorList>
    </citation>
    <scope>NUCLEOTIDE SEQUENCE [LARGE SCALE GENOMIC DNA]</scope>
    <source>
        <strain evidence="4 5">AD002</strain>
    </source>
</reference>
<evidence type="ECO:0000256" key="2">
    <source>
        <dbReference type="ARBA" id="ARBA00023306"/>
    </source>
</evidence>
<dbReference type="PANTHER" id="PTHR12634">
    <property type="entry name" value="SIT4 YEAST -ASSOCIATING PROTEIN-RELATED"/>
    <property type="match status" value="1"/>
</dbReference>
<sequence length="330" mass="35698">MSQTSSPDAPTIGTNALISQLKRLVSFPFCFYEYEISTVFLIYYFHSLSYSLRLFCSIYTISEAMMARLVEFMLDNNAPNSTSTLINGVTIIIDLIRHNNSDFEAEQVMAMNQGHAPIVAVNLGDMLRVLGNRVGEFQALLVTPKSVSGPVPTTMGPLIPLGFERLKVCELFAELLHCSNMSNLNVVVVEQVVAETPNNVNHVEETKLPEKVEEAATPASAEAEEKVEDVATTPSSVVPMETEPSTPPMAVTTSDTVVSSDEPKVLVNGTHNSGTGTVASVTATSAAASVPVGDFLKIKFVEHKVMPTCLRLLVSVYLFNDMQSGKEGTS</sequence>